<feature type="domain" description="DUF5683" evidence="1">
    <location>
        <begin position="62"/>
        <end position="200"/>
    </location>
</feature>
<dbReference type="EMBL" id="JADKFW010000021">
    <property type="protein sequence ID" value="MBK9719713.1"/>
    <property type="molecule type" value="Genomic_DNA"/>
</dbReference>
<protein>
    <recommendedName>
        <fullName evidence="1">DUF5683 domain-containing protein</fullName>
    </recommendedName>
</protein>
<organism evidence="2 3">
    <name type="scientific">Candidatus Defluviibacterium haderslevense</name>
    <dbReference type="NCBI Taxonomy" id="2981993"/>
    <lineage>
        <taxon>Bacteria</taxon>
        <taxon>Pseudomonadati</taxon>
        <taxon>Bacteroidota</taxon>
        <taxon>Saprospiria</taxon>
        <taxon>Saprospirales</taxon>
        <taxon>Saprospiraceae</taxon>
        <taxon>Candidatus Defluviibacterium</taxon>
    </lineage>
</organism>
<comment type="caution">
    <text evidence="2">The sequence shown here is derived from an EMBL/GenBank/DDBJ whole genome shotgun (WGS) entry which is preliminary data.</text>
</comment>
<dbReference type="InterPro" id="IPR043738">
    <property type="entry name" value="DUF5683"/>
</dbReference>
<accession>A0A9D7XJJ0</accession>
<evidence type="ECO:0000259" key="1">
    <source>
        <dbReference type="Pfam" id="PF18935"/>
    </source>
</evidence>
<evidence type="ECO:0000313" key="2">
    <source>
        <dbReference type="EMBL" id="MBK9719713.1"/>
    </source>
</evidence>
<proteinExistence type="predicted"/>
<name>A0A9D7XJJ0_9BACT</name>
<sequence length="204" mass="23667">MFAKITTLLFILFFLVYGIQSYGQDTIRTQSPVETTKVDTNQALSAKEQKTPRSFGKIFKGKPGRALIYSFILPGAGQVYNRKYWKLPLVYGALGGIGYSIYFNRDQYKRFDDAFRMRVDLGNDSKDEFQNILPLQGINSYRKFYDKNLQRSYLGLGLVYLLIGVDAFVDRHLLEFDINENLSLHLYPEFQKQSSQIKFMIAFK</sequence>
<dbReference type="Proteomes" id="UP000808349">
    <property type="component" value="Unassembled WGS sequence"/>
</dbReference>
<gene>
    <name evidence="2" type="ORF">IPO85_19785</name>
</gene>
<dbReference type="AlphaFoldDB" id="A0A9D7XJJ0"/>
<dbReference type="Pfam" id="PF18935">
    <property type="entry name" value="DUF5683"/>
    <property type="match status" value="1"/>
</dbReference>
<reference evidence="2 3" key="1">
    <citation type="submission" date="2020-10" db="EMBL/GenBank/DDBJ databases">
        <title>Connecting structure to function with the recovery of over 1000 high-quality activated sludge metagenome-assembled genomes encoding full-length rRNA genes using long-read sequencing.</title>
        <authorList>
            <person name="Singleton C.M."/>
            <person name="Petriglieri F."/>
            <person name="Kristensen J.M."/>
            <person name="Kirkegaard R.H."/>
            <person name="Michaelsen T.Y."/>
            <person name="Andersen M.H."/>
            <person name="Karst S.M."/>
            <person name="Dueholm M.S."/>
            <person name="Nielsen P.H."/>
            <person name="Albertsen M."/>
        </authorList>
    </citation>
    <scope>NUCLEOTIDE SEQUENCE [LARGE SCALE GENOMIC DNA]</scope>
    <source>
        <strain evidence="2">Ribe_18-Q3-R11-54_BAT3C.373</strain>
    </source>
</reference>
<evidence type="ECO:0000313" key="3">
    <source>
        <dbReference type="Proteomes" id="UP000808349"/>
    </source>
</evidence>